<feature type="transmembrane region" description="Helical" evidence="1">
    <location>
        <begin position="31"/>
        <end position="51"/>
    </location>
</feature>
<keyword evidence="1" id="KW-0812">Transmembrane</keyword>
<gene>
    <name evidence="2" type="ORF">PQU95_02915</name>
</gene>
<dbReference type="EMBL" id="JAQQLF010000002">
    <property type="protein sequence ID" value="MDC7716176.1"/>
    <property type="molecule type" value="Genomic_DNA"/>
</dbReference>
<reference evidence="2 3" key="1">
    <citation type="submission" date="2023-01" db="EMBL/GenBank/DDBJ databases">
        <title>Novel species of the genus Vogesella isolated from rivers.</title>
        <authorList>
            <person name="Lu H."/>
        </authorList>
    </citation>
    <scope>NUCLEOTIDE SEQUENCE [LARGE SCALE GENOMIC DNA]</scope>
    <source>
        <strain evidence="2 3">DC21W</strain>
    </source>
</reference>
<name>A0ABT5IUD1_9NEIS</name>
<dbReference type="RefSeq" id="WP_272750609.1">
    <property type="nucleotide sequence ID" value="NZ_JAQQLF010000002.1"/>
</dbReference>
<proteinExistence type="predicted"/>
<protein>
    <submittedName>
        <fullName evidence="2">Uncharacterized protein</fullName>
    </submittedName>
</protein>
<dbReference type="Proteomes" id="UP001219956">
    <property type="component" value="Unassembled WGS sequence"/>
</dbReference>
<feature type="transmembrane region" description="Helical" evidence="1">
    <location>
        <begin position="63"/>
        <end position="81"/>
    </location>
</feature>
<keyword evidence="1" id="KW-1133">Transmembrane helix</keyword>
<comment type="caution">
    <text evidence="2">The sequence shown here is derived from an EMBL/GenBank/DDBJ whole genome shotgun (WGS) entry which is preliminary data.</text>
</comment>
<keyword evidence="1" id="KW-0472">Membrane</keyword>
<evidence type="ECO:0000313" key="2">
    <source>
        <dbReference type="EMBL" id="MDC7716176.1"/>
    </source>
</evidence>
<evidence type="ECO:0000313" key="3">
    <source>
        <dbReference type="Proteomes" id="UP001219956"/>
    </source>
</evidence>
<sequence>MHTILVIAGGVVLLLCGQLLARFTGITSQAQAALYFVPLWLLIAASNMWAGVQSAGYSVMAELPIFLLVFTVPALLALALWRQLRY</sequence>
<keyword evidence="3" id="KW-1185">Reference proteome</keyword>
<accession>A0ABT5IUD1</accession>
<evidence type="ECO:0000256" key="1">
    <source>
        <dbReference type="SAM" id="Phobius"/>
    </source>
</evidence>
<organism evidence="2 3">
    <name type="scientific">Vogesella aquatica</name>
    <dbReference type="NCBI Taxonomy" id="2984206"/>
    <lineage>
        <taxon>Bacteria</taxon>
        <taxon>Pseudomonadati</taxon>
        <taxon>Pseudomonadota</taxon>
        <taxon>Betaproteobacteria</taxon>
        <taxon>Neisseriales</taxon>
        <taxon>Chromobacteriaceae</taxon>
        <taxon>Vogesella</taxon>
    </lineage>
</organism>